<dbReference type="SMART" id="SM00061">
    <property type="entry name" value="MATH"/>
    <property type="match status" value="1"/>
</dbReference>
<dbReference type="PANTHER" id="PTHR46236">
    <property type="entry name" value="TRAF-LIKE SUPERFAMILY PROTEIN"/>
    <property type="match status" value="1"/>
</dbReference>
<sequence length="164" mass="18300">MVTPTPLDQQEDDEMLVPHSDVVEGPQPMEVAQPEAAAAATAVESLPVEEPPTMKYTWTIPGFTRLNTRKHYSDVFVVGGYKWRVLIFPKGNNVDNLSMYLDVADAANLPYGWSRFSQFGLAIVNQINSSYSIRKGIFFDLVLLALLLDALHEQVLAKFLVSRS</sequence>
<dbReference type="InterPro" id="IPR002083">
    <property type="entry name" value="MATH/TRAF_dom"/>
</dbReference>
<organism evidence="3">
    <name type="scientific">Brassica napus</name>
    <name type="common">Rape</name>
    <dbReference type="NCBI Taxonomy" id="3708"/>
    <lineage>
        <taxon>Eukaryota</taxon>
        <taxon>Viridiplantae</taxon>
        <taxon>Streptophyta</taxon>
        <taxon>Embryophyta</taxon>
        <taxon>Tracheophyta</taxon>
        <taxon>Spermatophyta</taxon>
        <taxon>Magnoliopsida</taxon>
        <taxon>eudicotyledons</taxon>
        <taxon>Gunneridae</taxon>
        <taxon>Pentapetalae</taxon>
        <taxon>rosids</taxon>
        <taxon>malvids</taxon>
        <taxon>Brassicales</taxon>
        <taxon>Brassicaceae</taxon>
        <taxon>Brassiceae</taxon>
        <taxon>Brassica</taxon>
    </lineage>
</organism>
<name>A0A078K0L9_BRANA</name>
<dbReference type="Gramene" id="CDY72484">
    <property type="protein sequence ID" value="CDY72484"/>
    <property type="gene ID" value="GSBRNA2T00030055001"/>
</dbReference>
<gene>
    <name evidence="3" type="primary">BnaAnng41290D</name>
    <name evidence="3" type="ORF">GSBRNA2T00030055001</name>
</gene>
<dbReference type="PaxDb" id="3708-A0A078K0L9"/>
<dbReference type="InterPro" id="IPR050804">
    <property type="entry name" value="MCC"/>
</dbReference>
<accession>A0A078K0L9</accession>
<dbReference type="PROSITE" id="PS50144">
    <property type="entry name" value="MATH"/>
    <property type="match status" value="1"/>
</dbReference>
<protein>
    <submittedName>
        <fullName evidence="3">BnaAnng41290D protein</fullName>
    </submittedName>
</protein>
<dbReference type="AlphaFoldDB" id="A0A078K0L9"/>
<keyword evidence="1" id="KW-0175">Coiled coil</keyword>
<dbReference type="Gene3D" id="2.60.210.10">
    <property type="entry name" value="Apoptosis, Tumor Necrosis Factor Receptor Associated Protein 2, Chain A"/>
    <property type="match status" value="1"/>
</dbReference>
<reference evidence="3" key="2">
    <citation type="submission" date="2014-06" db="EMBL/GenBank/DDBJ databases">
        <authorList>
            <person name="Genoscope - CEA"/>
        </authorList>
    </citation>
    <scope>NUCLEOTIDE SEQUENCE</scope>
</reference>
<reference evidence="3" key="1">
    <citation type="journal article" date="2014" name="Science">
        <title>Plant genetics. Early allopolyploid evolution in the post-Neolithic Brassica napus oilseed genome.</title>
        <authorList>
            <person name="Chalhoub B."/>
            <person name="Denoeud F."/>
            <person name="Liu S."/>
            <person name="Parkin I.A."/>
            <person name="Tang H."/>
            <person name="Wang X."/>
            <person name="Chiquet J."/>
            <person name="Belcram H."/>
            <person name="Tong C."/>
            <person name="Samans B."/>
            <person name="Correa M."/>
            <person name="Da Silva C."/>
            <person name="Just J."/>
            <person name="Falentin C."/>
            <person name="Koh C.S."/>
            <person name="Le Clainche I."/>
            <person name="Bernard M."/>
            <person name="Bento P."/>
            <person name="Noel B."/>
            <person name="Labadie K."/>
            <person name="Alberti A."/>
            <person name="Charles M."/>
            <person name="Arnaud D."/>
            <person name="Guo H."/>
            <person name="Daviaud C."/>
            <person name="Alamery S."/>
            <person name="Jabbari K."/>
            <person name="Zhao M."/>
            <person name="Edger P.P."/>
            <person name="Chelaifa H."/>
            <person name="Tack D."/>
            <person name="Lassalle G."/>
            <person name="Mestiri I."/>
            <person name="Schnel N."/>
            <person name="Le Paslier M.C."/>
            <person name="Fan G."/>
            <person name="Renault V."/>
            <person name="Bayer P.E."/>
            <person name="Golicz A.A."/>
            <person name="Manoli S."/>
            <person name="Lee T.H."/>
            <person name="Thi V.H."/>
            <person name="Chalabi S."/>
            <person name="Hu Q."/>
            <person name="Fan C."/>
            <person name="Tollenaere R."/>
            <person name="Lu Y."/>
            <person name="Battail C."/>
            <person name="Shen J."/>
            <person name="Sidebottom C.H."/>
            <person name="Wang X."/>
            <person name="Canaguier A."/>
            <person name="Chauveau A."/>
            <person name="Berard A."/>
            <person name="Deniot G."/>
            <person name="Guan M."/>
            <person name="Liu Z."/>
            <person name="Sun F."/>
            <person name="Lim Y.P."/>
            <person name="Lyons E."/>
            <person name="Town C.D."/>
            <person name="Bancroft I."/>
            <person name="Wang X."/>
            <person name="Meng J."/>
            <person name="Ma J."/>
            <person name="Pires J.C."/>
            <person name="King G.J."/>
            <person name="Brunel D."/>
            <person name="Delourme R."/>
            <person name="Renard M."/>
            <person name="Aury J.M."/>
            <person name="Adams K.L."/>
            <person name="Batley J."/>
            <person name="Snowdon R.J."/>
            <person name="Tost J."/>
            <person name="Edwards D."/>
            <person name="Zhou Y."/>
            <person name="Hua W."/>
            <person name="Sharpe A.G."/>
            <person name="Paterson A.H."/>
            <person name="Guan C."/>
            <person name="Wincker P."/>
        </authorList>
    </citation>
    <scope>NUCLEOTIDE SEQUENCE [LARGE SCALE GENOMIC DNA]</scope>
</reference>
<dbReference type="InterPro" id="IPR008974">
    <property type="entry name" value="TRAF-like"/>
</dbReference>
<dbReference type="STRING" id="3708.A0A078K0L9"/>
<dbReference type="OMA" id="PPLDQHE"/>
<evidence type="ECO:0000313" key="3">
    <source>
        <dbReference type="EMBL" id="CDY72484.1"/>
    </source>
</evidence>
<dbReference type="PANTHER" id="PTHR46236:SF35">
    <property type="entry name" value="MATH DOMAIN-CONTAINING PROTEIN"/>
    <property type="match status" value="1"/>
</dbReference>
<evidence type="ECO:0000256" key="1">
    <source>
        <dbReference type="ARBA" id="ARBA00023054"/>
    </source>
</evidence>
<dbReference type="CDD" id="cd00121">
    <property type="entry name" value="MATH"/>
    <property type="match status" value="1"/>
</dbReference>
<proteinExistence type="predicted"/>
<dbReference type="EMBL" id="LK051315">
    <property type="protein sequence ID" value="CDY72484.1"/>
    <property type="molecule type" value="Genomic_DNA"/>
</dbReference>
<dbReference type="SUPFAM" id="SSF49599">
    <property type="entry name" value="TRAF domain-like"/>
    <property type="match status" value="1"/>
</dbReference>
<dbReference type="Pfam" id="PF22486">
    <property type="entry name" value="MATH_2"/>
    <property type="match status" value="1"/>
</dbReference>
<feature type="domain" description="MATH" evidence="2">
    <location>
        <begin position="53"/>
        <end position="164"/>
    </location>
</feature>
<evidence type="ECO:0000259" key="2">
    <source>
        <dbReference type="PROSITE" id="PS50144"/>
    </source>
</evidence>